<evidence type="ECO:0000313" key="2">
    <source>
        <dbReference type="Proteomes" id="UP000235658"/>
    </source>
</evidence>
<proteinExistence type="predicted"/>
<evidence type="ECO:0000313" key="1">
    <source>
        <dbReference type="EMBL" id="PMC81897.1"/>
    </source>
</evidence>
<dbReference type="AlphaFoldDB" id="A0A2N6UJH5"/>
<dbReference type="RefSeq" id="WP_102197841.1">
    <property type="nucleotide sequence ID" value="NZ_CAUPDS010000006.1"/>
</dbReference>
<comment type="caution">
    <text evidence="1">The sequence shown here is derived from an EMBL/GenBank/DDBJ whole genome shotgun (WGS) entry which is preliminary data.</text>
</comment>
<name>A0A2N6UJH5_9FIRM</name>
<dbReference type="Proteomes" id="UP000235658">
    <property type="component" value="Unassembled WGS sequence"/>
</dbReference>
<accession>A0A2N6UJH5</accession>
<organism evidence="1 2">
    <name type="scientific">Anaerococcus hydrogenalis</name>
    <dbReference type="NCBI Taxonomy" id="33029"/>
    <lineage>
        <taxon>Bacteria</taxon>
        <taxon>Bacillati</taxon>
        <taxon>Bacillota</taxon>
        <taxon>Tissierellia</taxon>
        <taxon>Tissierellales</taxon>
        <taxon>Peptoniphilaceae</taxon>
        <taxon>Anaerococcus</taxon>
    </lineage>
</organism>
<gene>
    <name evidence="1" type="ORF">CJ192_03875</name>
</gene>
<dbReference type="GeneID" id="84578315"/>
<reference evidence="1 2" key="1">
    <citation type="submission" date="2017-09" db="EMBL/GenBank/DDBJ databases">
        <title>Bacterial strain isolated from the female urinary microbiota.</title>
        <authorList>
            <person name="Thomas-White K."/>
            <person name="Kumar N."/>
            <person name="Forster S."/>
            <person name="Putonti C."/>
            <person name="Lawley T."/>
            <person name="Wolfe A.J."/>
        </authorList>
    </citation>
    <scope>NUCLEOTIDE SEQUENCE [LARGE SCALE GENOMIC DNA]</scope>
    <source>
        <strain evidence="1 2">UMB0204</strain>
    </source>
</reference>
<dbReference type="EMBL" id="PNHP01000002">
    <property type="protein sequence ID" value="PMC81897.1"/>
    <property type="molecule type" value="Genomic_DNA"/>
</dbReference>
<dbReference type="Gene3D" id="3.40.30.10">
    <property type="entry name" value="Glutaredoxin"/>
    <property type="match status" value="1"/>
</dbReference>
<dbReference type="SUPFAM" id="SSF52833">
    <property type="entry name" value="Thioredoxin-like"/>
    <property type="match status" value="1"/>
</dbReference>
<sequence length="99" mass="11669">MQIIDHKISPKYIRELLVDNSKIIALFHANWSNFSIKVKEDFLKEEEDSYKNIRKIIIDIDKNRDLLKKMGINQIPSLVSITKDRKNGNDFNINLLKNI</sequence>
<protein>
    <submittedName>
        <fullName evidence="1">Thioredoxin</fullName>
    </submittedName>
</protein>
<dbReference type="InterPro" id="IPR036249">
    <property type="entry name" value="Thioredoxin-like_sf"/>
</dbReference>